<dbReference type="InterPro" id="IPR014626">
    <property type="entry name" value="Sig_transdc_resp-reg_put"/>
</dbReference>
<dbReference type="InterPro" id="IPR013976">
    <property type="entry name" value="HDOD"/>
</dbReference>
<dbReference type="KEGG" id="azq:G3580_15640"/>
<dbReference type="AlphaFoldDB" id="A0A6C1B643"/>
<dbReference type="PROSITE" id="PS50110">
    <property type="entry name" value="RESPONSE_REGULATORY"/>
    <property type="match status" value="1"/>
</dbReference>
<protein>
    <submittedName>
        <fullName evidence="4">HDOD domain-containing protein</fullName>
    </submittedName>
</protein>
<proteinExistence type="predicted"/>
<evidence type="ECO:0000313" key="5">
    <source>
        <dbReference type="Proteomes" id="UP000501991"/>
    </source>
</evidence>
<dbReference type="Proteomes" id="UP000501991">
    <property type="component" value="Chromosome"/>
</dbReference>
<dbReference type="SMART" id="SM00448">
    <property type="entry name" value="REC"/>
    <property type="match status" value="1"/>
</dbReference>
<name>A0A6C1B643_9RHOO</name>
<organism evidence="4 5">
    <name type="scientific">Nitrogeniibacter mangrovi</name>
    <dbReference type="NCBI Taxonomy" id="2016596"/>
    <lineage>
        <taxon>Bacteria</taxon>
        <taxon>Pseudomonadati</taxon>
        <taxon>Pseudomonadota</taxon>
        <taxon>Betaproteobacteria</taxon>
        <taxon>Rhodocyclales</taxon>
        <taxon>Zoogloeaceae</taxon>
        <taxon>Nitrogeniibacter</taxon>
    </lineage>
</organism>
<feature type="domain" description="HDOD" evidence="3">
    <location>
        <begin position="138"/>
        <end position="309"/>
    </location>
</feature>
<dbReference type="PANTHER" id="PTHR33525:SF6">
    <property type="entry name" value="HDOD DOMAIN-CONTAINING PROTEIN"/>
    <property type="match status" value="1"/>
</dbReference>
<dbReference type="InterPro" id="IPR011006">
    <property type="entry name" value="CheY-like_superfamily"/>
</dbReference>
<sequence>MQVVVVDDEPRVLAGIERTLMMSGRDWGLRFATSGQEALEMLEAQPADVVISDMRMPFMDGAELLVRVRERWPGTIRIILTGYSEMDATMRMLDVAHQFVAKPCDSKALLDAVENAIGLRALFADPQVVDVVGRISRLPASPKVFTRLCELMADPETDLRRIADLLGSDPALSAKLLQLANSAYFARGSAIHDVGQAIARLGLDNVRLLVLAAQVFATGDGDGHIDALQHRALLASQLAAHIGGIKGPAPTAALLAHVALSIPEIADPEVRDEVTACATPLHAAVGAYLLAVWGLPMEIVNAVAWHEDPARSSPTHFDTAGVVHVATRLANGREPDLAYLERVGVGAKWPQWQAWMQSTNEDISDD</sequence>
<dbReference type="SUPFAM" id="SSF109604">
    <property type="entry name" value="HD-domain/PDEase-like"/>
    <property type="match status" value="1"/>
</dbReference>
<gene>
    <name evidence="4" type="ORF">G3580_15640</name>
</gene>
<dbReference type="EMBL" id="CP048836">
    <property type="protein sequence ID" value="QID18927.1"/>
    <property type="molecule type" value="Genomic_DNA"/>
</dbReference>
<dbReference type="PANTHER" id="PTHR33525">
    <property type="match status" value="1"/>
</dbReference>
<dbReference type="Pfam" id="PF08668">
    <property type="entry name" value="HDOD"/>
    <property type="match status" value="1"/>
</dbReference>
<evidence type="ECO:0000259" key="3">
    <source>
        <dbReference type="PROSITE" id="PS51833"/>
    </source>
</evidence>
<dbReference type="Pfam" id="PF00072">
    <property type="entry name" value="Response_reg"/>
    <property type="match status" value="1"/>
</dbReference>
<accession>A0A6C1B643</accession>
<dbReference type="PROSITE" id="PS51833">
    <property type="entry name" value="HDOD"/>
    <property type="match status" value="1"/>
</dbReference>
<dbReference type="Gene3D" id="3.40.50.2300">
    <property type="match status" value="1"/>
</dbReference>
<evidence type="ECO:0000313" key="4">
    <source>
        <dbReference type="EMBL" id="QID18927.1"/>
    </source>
</evidence>
<dbReference type="GO" id="GO:0000160">
    <property type="term" value="P:phosphorelay signal transduction system"/>
    <property type="evidence" value="ECO:0007669"/>
    <property type="project" value="InterPro"/>
</dbReference>
<feature type="domain" description="Response regulatory" evidence="2">
    <location>
        <begin position="2"/>
        <end position="117"/>
    </location>
</feature>
<dbReference type="InterPro" id="IPR052340">
    <property type="entry name" value="RNase_Y/CdgJ"/>
</dbReference>
<evidence type="ECO:0000256" key="1">
    <source>
        <dbReference type="PROSITE-ProRule" id="PRU00169"/>
    </source>
</evidence>
<dbReference type="InterPro" id="IPR001789">
    <property type="entry name" value="Sig_transdc_resp-reg_receiver"/>
</dbReference>
<dbReference type="Gene3D" id="1.10.3210.10">
    <property type="entry name" value="Hypothetical protein af1432"/>
    <property type="match status" value="1"/>
</dbReference>
<evidence type="ECO:0000259" key="2">
    <source>
        <dbReference type="PROSITE" id="PS50110"/>
    </source>
</evidence>
<keyword evidence="1" id="KW-0597">Phosphoprotein</keyword>
<dbReference type="SUPFAM" id="SSF52172">
    <property type="entry name" value="CheY-like"/>
    <property type="match status" value="1"/>
</dbReference>
<dbReference type="PIRSF" id="PIRSF036883">
    <property type="entry name" value="RR_HD-GYP_mod"/>
    <property type="match status" value="1"/>
</dbReference>
<keyword evidence="5" id="KW-1185">Reference proteome</keyword>
<feature type="modified residue" description="4-aspartylphosphate" evidence="1">
    <location>
        <position position="53"/>
    </location>
</feature>
<dbReference type="CDD" id="cd17569">
    <property type="entry name" value="REC_HupR-like"/>
    <property type="match status" value="1"/>
</dbReference>
<reference evidence="4 5" key="1">
    <citation type="submission" date="2020-02" db="EMBL/GenBank/DDBJ databases">
        <title>Nitrogenibacter mangrovi gen. nov., sp. nov. isolated from mangrove sediment, a denitrifying betaproteobacterium.</title>
        <authorList>
            <person name="Liao H."/>
            <person name="Tian Y."/>
        </authorList>
    </citation>
    <scope>NUCLEOTIDE SEQUENCE [LARGE SCALE GENOMIC DNA]</scope>
    <source>
        <strain evidence="4 5">M9-3-2</strain>
    </source>
</reference>
<dbReference type="RefSeq" id="WP_173767057.1">
    <property type="nucleotide sequence ID" value="NZ_CP048836.1"/>
</dbReference>